<comment type="caution">
    <text evidence="3">The sequence shown here is derived from an EMBL/GenBank/DDBJ whole genome shotgun (WGS) entry which is preliminary data.</text>
</comment>
<feature type="region of interest" description="Disordered" evidence="2">
    <location>
        <begin position="408"/>
        <end position="455"/>
    </location>
</feature>
<reference evidence="3" key="1">
    <citation type="submission" date="2023-03" db="EMBL/GenBank/DDBJ databases">
        <title>Massive genome expansion in bonnet fungi (Mycena s.s.) driven by repeated elements and novel gene families across ecological guilds.</title>
        <authorList>
            <consortium name="Lawrence Berkeley National Laboratory"/>
            <person name="Harder C.B."/>
            <person name="Miyauchi S."/>
            <person name="Viragh M."/>
            <person name="Kuo A."/>
            <person name="Thoen E."/>
            <person name="Andreopoulos B."/>
            <person name="Lu D."/>
            <person name="Skrede I."/>
            <person name="Drula E."/>
            <person name="Henrissat B."/>
            <person name="Morin E."/>
            <person name="Kohler A."/>
            <person name="Barry K."/>
            <person name="LaButti K."/>
            <person name="Morin E."/>
            <person name="Salamov A."/>
            <person name="Lipzen A."/>
            <person name="Mereny Z."/>
            <person name="Hegedus B."/>
            <person name="Baldrian P."/>
            <person name="Stursova M."/>
            <person name="Weitz H."/>
            <person name="Taylor A."/>
            <person name="Grigoriev I.V."/>
            <person name="Nagy L.G."/>
            <person name="Martin F."/>
            <person name="Kauserud H."/>
        </authorList>
    </citation>
    <scope>NUCLEOTIDE SEQUENCE</scope>
    <source>
        <strain evidence="3">9284</strain>
    </source>
</reference>
<evidence type="ECO:0000256" key="2">
    <source>
        <dbReference type="SAM" id="MobiDB-lite"/>
    </source>
</evidence>
<evidence type="ECO:0000313" key="3">
    <source>
        <dbReference type="EMBL" id="KAJ7624607.1"/>
    </source>
</evidence>
<proteinExistence type="predicted"/>
<organism evidence="3 4">
    <name type="scientific">Roridomyces roridus</name>
    <dbReference type="NCBI Taxonomy" id="1738132"/>
    <lineage>
        <taxon>Eukaryota</taxon>
        <taxon>Fungi</taxon>
        <taxon>Dikarya</taxon>
        <taxon>Basidiomycota</taxon>
        <taxon>Agaricomycotina</taxon>
        <taxon>Agaricomycetes</taxon>
        <taxon>Agaricomycetidae</taxon>
        <taxon>Agaricales</taxon>
        <taxon>Marasmiineae</taxon>
        <taxon>Mycenaceae</taxon>
        <taxon>Roridomyces</taxon>
    </lineage>
</organism>
<dbReference type="EMBL" id="JARKIF010000013">
    <property type="protein sequence ID" value="KAJ7624607.1"/>
    <property type="molecule type" value="Genomic_DNA"/>
</dbReference>
<dbReference type="Proteomes" id="UP001221142">
    <property type="component" value="Unassembled WGS sequence"/>
</dbReference>
<sequence length="1329" mass="145546">MAENTQPCKKRRRNADERRQLLESAVDVEIIDALRVHCTLCNKTLHRSDRWDGHCGSFKHRALVYARDDPSLAQRAGFTDSSLKNKQSISHLQTQEERLQYLRSDPSVEVLAQPFRVKCLPCGREVTLPGYRLDGWNTHFTGDRHGYHAVIWYAENKPDASTPSGSIPSTSALGDRVSSLVPQGARSSTMPALFDMGRLNGSIVNGDEVLMDVGAGGLSHTSASTPILTLAPLLPHDMSSGVKDSPALTLLPPPRDENGCTIPGLGHNSRDRRKFFRQHKHARIIDSNNIFCTLCSRKIHSNAATYDPATWRGHCESLMHEANLARYGNASCSVDEPSSSATAPRIPLEGEEGRRAQFESHPHISEVQEYGVFCLPCQATVHLDRGQKYDHSKWKAHALRTRHRDRATIYDAKKKKNPVYSPGAVGDDRVSSSVSQTHRSISSGATNLSSPTSPLGFVPLPPGVKDNGMLRDQNTALRRELERLQAEVHMATGSGVEDYFARPSKKLSPEAAPESSKTLEELTTADDIELVDAEYVRCILCDVTLRSHPTYIWDVHCYSLKHRALVYARDDPSLAQRVGCTDVSLTILVLERQSTLQGQDQRLEYLRGNPLIQVLPEEFYVKCKPCGQEVKLDGYRMKGWTKHIKTHHHRYQTVIWYAENKRNGSTASGSIPSTSALSDSVCSVVPPSVQSCTPSGVCGSGEEEGTCETWNSGIVTLAPPYAQYFARNPALDLRSPLNSGTGSLSNSTTSPKLNLGAPGSSALGLSELFVPQILGSSSSVANPVGLDGAVVDWEDDVSPLAVPCDVADVKTSNGTGQEIVIDSESTLCKKRKRDDDGERKSKVSRSEGTQDKSPELPESSGEVGLKERALAYARNDPSLAQRAGCTDASLTTLVPQRQSTLKGKDKRLEYLRGNPLIQVLPEEFYVKCKPCGQEVELDEYRTPSWSRHIKTHSHRYQTVIWYAENKRNGSTASGSIPSTSALSDSVCSVGTQDKSPELPESSGEVGLKERALAYARNDPSLAQRAGFTDASLTTAVRPAPRKILVQEADRLKRFQGDPLLKVLETPFELQCRPCGRVFKLPGWIWQERTMHFNTDIHRYKTIIWCAENEPDLSEPALGEGGGAVEHVDNDEVSGLVTQHASTMPGVFDLYKLNGGSGEPVIDVDDTELSLSNSPTYSSILSLPSCGSQKIKSEMPSFSLGDDAMSPLVSHTLDSPTGSRVFDLVRPGAAEVYSTISTPVSCSTSDSWSPSGVLDLRGVDGRTRQRISMGFDAPSLPNKSTSFSQPPDLAGMFRQFTRTFATEVEQLEAEVHAVSGLHVDQYIAYAQLPS</sequence>
<feature type="coiled-coil region" evidence="1">
    <location>
        <begin position="467"/>
        <end position="494"/>
    </location>
</feature>
<keyword evidence="1" id="KW-0175">Coiled coil</keyword>
<name>A0AAD7FK48_9AGAR</name>
<accession>A0AAD7FK48</accession>
<protein>
    <submittedName>
        <fullName evidence="3">Uncharacterized protein</fullName>
    </submittedName>
</protein>
<gene>
    <name evidence="3" type="ORF">FB45DRAFT_869517</name>
</gene>
<keyword evidence="4" id="KW-1185">Reference proteome</keyword>
<feature type="compositionally biased region" description="Polar residues" evidence="2">
    <location>
        <begin position="431"/>
        <end position="453"/>
    </location>
</feature>
<evidence type="ECO:0000256" key="1">
    <source>
        <dbReference type="SAM" id="Coils"/>
    </source>
</evidence>
<evidence type="ECO:0000313" key="4">
    <source>
        <dbReference type="Proteomes" id="UP001221142"/>
    </source>
</evidence>
<feature type="region of interest" description="Disordered" evidence="2">
    <location>
        <begin position="829"/>
        <end position="863"/>
    </location>
</feature>
<feature type="compositionally biased region" description="Basic and acidic residues" evidence="2">
    <location>
        <begin position="833"/>
        <end position="855"/>
    </location>
</feature>